<dbReference type="RefSeq" id="WP_282333233.1">
    <property type="nucleotide sequence ID" value="NZ_JASBRG010000003.1"/>
</dbReference>
<keyword evidence="1" id="KW-0472">Membrane</keyword>
<keyword evidence="3" id="KW-1185">Reference proteome</keyword>
<keyword evidence="1" id="KW-1133">Transmembrane helix</keyword>
<feature type="transmembrane region" description="Helical" evidence="1">
    <location>
        <begin position="29"/>
        <end position="48"/>
    </location>
</feature>
<keyword evidence="1" id="KW-0812">Transmembrane</keyword>
<name>A0ABT6R983_9BACT</name>
<accession>A0ABT6R983</accession>
<comment type="caution">
    <text evidence="2">The sequence shown here is derived from an EMBL/GenBank/DDBJ whole genome shotgun (WGS) entry which is preliminary data.</text>
</comment>
<dbReference type="Proteomes" id="UP001226434">
    <property type="component" value="Unassembled WGS sequence"/>
</dbReference>
<organism evidence="2 3">
    <name type="scientific">Pinibacter soli</name>
    <dbReference type="NCBI Taxonomy" id="3044211"/>
    <lineage>
        <taxon>Bacteria</taxon>
        <taxon>Pseudomonadati</taxon>
        <taxon>Bacteroidota</taxon>
        <taxon>Chitinophagia</taxon>
        <taxon>Chitinophagales</taxon>
        <taxon>Chitinophagaceae</taxon>
        <taxon>Pinibacter</taxon>
    </lineage>
</organism>
<protein>
    <submittedName>
        <fullName evidence="2">Uncharacterized protein</fullName>
    </submittedName>
</protein>
<evidence type="ECO:0000313" key="3">
    <source>
        <dbReference type="Proteomes" id="UP001226434"/>
    </source>
</evidence>
<evidence type="ECO:0000313" key="2">
    <source>
        <dbReference type="EMBL" id="MDI3319118.1"/>
    </source>
</evidence>
<proteinExistence type="predicted"/>
<dbReference type="EMBL" id="JASBRG010000003">
    <property type="protein sequence ID" value="MDI3319118.1"/>
    <property type="molecule type" value="Genomic_DNA"/>
</dbReference>
<reference evidence="2 3" key="1">
    <citation type="submission" date="2023-05" db="EMBL/GenBank/DDBJ databases">
        <title>Genome sequence of Pinibacter sp. MAH-24.</title>
        <authorList>
            <person name="Huq M.A."/>
        </authorList>
    </citation>
    <scope>NUCLEOTIDE SEQUENCE [LARGE SCALE GENOMIC DNA]</scope>
    <source>
        <strain evidence="2 3">MAH-24</strain>
    </source>
</reference>
<gene>
    <name evidence="2" type="ORF">QJ048_05005</name>
</gene>
<sequence length="165" mass="19568">MLSNKNIYNLDIKKLAIILTPVILRKRRFIAWLAALVTPIDYVYKLFVRFRGDMLYRLQITGQVCYVEKMLNDRYDTIQRRIYIRQAKEYPPLFLYQKIEGKPVILYTKAEQRDKTFLYTKAESGKDTVDFIVYVPAIINFNEKELLALVNTYKLAGKTYKVSYV</sequence>
<evidence type="ECO:0000256" key="1">
    <source>
        <dbReference type="SAM" id="Phobius"/>
    </source>
</evidence>